<accession>A0A2D0KJW6</accession>
<dbReference type="RefSeq" id="WP_167383273.1">
    <property type="nucleotide sequence ID" value="NZ_NJAK01000001.1"/>
</dbReference>
<reference evidence="1 2" key="1">
    <citation type="journal article" date="2017" name="Nat. Microbiol.">
        <title>Natural product diversity associated with the nematode symbionts Photorhabdus and Xenorhabdus.</title>
        <authorList>
            <person name="Tobias N.J."/>
            <person name="Wolff H."/>
            <person name="Djahanschiri B."/>
            <person name="Grundmann F."/>
            <person name="Kronenwerth M."/>
            <person name="Shi Y.M."/>
            <person name="Simonyi S."/>
            <person name="Grun P."/>
            <person name="Shapiro-Ilan D."/>
            <person name="Pidot S.J."/>
            <person name="Stinear T.P."/>
            <person name="Ebersberger I."/>
            <person name="Bode H.B."/>
        </authorList>
    </citation>
    <scope>NUCLEOTIDE SEQUENCE [LARGE SCALE GENOMIC DNA]</scope>
    <source>
        <strain evidence="1 2">DSM 22670</strain>
    </source>
</reference>
<evidence type="ECO:0000313" key="1">
    <source>
        <dbReference type="EMBL" id="PHM63730.1"/>
    </source>
</evidence>
<keyword evidence="2" id="KW-1185">Reference proteome</keyword>
<dbReference type="AlphaFoldDB" id="A0A2D0KJW6"/>
<organism evidence="1 2">
    <name type="scientific">Xenorhabdus ishibashii</name>
    <dbReference type="NCBI Taxonomy" id="1034471"/>
    <lineage>
        <taxon>Bacteria</taxon>
        <taxon>Pseudomonadati</taxon>
        <taxon>Pseudomonadota</taxon>
        <taxon>Gammaproteobacteria</taxon>
        <taxon>Enterobacterales</taxon>
        <taxon>Morganellaceae</taxon>
        <taxon>Xenorhabdus</taxon>
    </lineage>
</organism>
<gene>
    <name evidence="1" type="ORF">Xish_03000</name>
</gene>
<evidence type="ECO:0000313" key="2">
    <source>
        <dbReference type="Proteomes" id="UP000222168"/>
    </source>
</evidence>
<sequence>MFIIISGLAKSSGINVIIADRNKDGYFKSEEMHDKEIKIFRVLTMYTTKAAKKDSW</sequence>
<dbReference type="Proteomes" id="UP000222168">
    <property type="component" value="Unassembled WGS sequence"/>
</dbReference>
<proteinExistence type="predicted"/>
<name>A0A2D0KJW6_9GAMM</name>
<protein>
    <submittedName>
        <fullName evidence="1">Uncharacterized protein</fullName>
    </submittedName>
</protein>
<comment type="caution">
    <text evidence="1">The sequence shown here is derived from an EMBL/GenBank/DDBJ whole genome shotgun (WGS) entry which is preliminary data.</text>
</comment>
<dbReference type="EMBL" id="NJAK01000001">
    <property type="protein sequence ID" value="PHM63730.1"/>
    <property type="molecule type" value="Genomic_DNA"/>
</dbReference>